<feature type="compositionally biased region" description="Basic and acidic residues" evidence="1">
    <location>
        <begin position="48"/>
        <end position="84"/>
    </location>
</feature>
<reference evidence="4 5" key="1">
    <citation type="submission" date="2015-05" db="EMBL/GenBank/DDBJ databases">
        <authorList>
            <person name="Fogelqvist Johan"/>
        </authorList>
    </citation>
    <scope>NUCLEOTIDE SEQUENCE [LARGE SCALE GENOMIC DNA]</scope>
    <source>
        <strain evidence="2">VL1</strain>
        <strain evidence="3">VL2</strain>
    </source>
</reference>
<dbReference type="EMBL" id="CVQI01036384">
    <property type="protein sequence ID" value="CRK47257.1"/>
    <property type="molecule type" value="Genomic_DNA"/>
</dbReference>
<evidence type="ECO:0000313" key="3">
    <source>
        <dbReference type="EMBL" id="CRK47257.1"/>
    </source>
</evidence>
<keyword evidence="4" id="KW-1185">Reference proteome</keyword>
<proteinExistence type="predicted"/>
<feature type="region of interest" description="Disordered" evidence="1">
    <location>
        <begin position="23"/>
        <end position="84"/>
    </location>
</feature>
<dbReference type="AlphaFoldDB" id="A0A0G4KSJ4"/>
<dbReference type="EMBL" id="CVQH01004002">
    <property type="protein sequence ID" value="CRK12749.1"/>
    <property type="molecule type" value="Genomic_DNA"/>
</dbReference>
<accession>A0A0G4KSJ4</accession>
<name>A0A0G4KSJ4_VERLO</name>
<evidence type="ECO:0000256" key="1">
    <source>
        <dbReference type="SAM" id="MobiDB-lite"/>
    </source>
</evidence>
<sequence length="245" mass="28057">MESWDASRNFQQRLSRAIKALAASQQLAGSSDQGGPLAEESPSRKRGHSDDIDDHRAKRQRPGDVSRKRRLSLESDGEHQVKRQRYREDLKDGLDARLELFSLLQECKTKSQLIGILSQIHRDEMTLAMALNDAPDSLRRQAVSDLERRQPAAHARILQNMLQIQQSTERFDPQSIFPVLILREVFGDKGCFVCQEAFHTWENIVVKRCGRCPMHPRCLANEILSSRLPLNGKCPCAGDMEWRWD</sequence>
<evidence type="ECO:0000313" key="4">
    <source>
        <dbReference type="Proteomes" id="UP000044602"/>
    </source>
</evidence>
<dbReference type="Proteomes" id="UP000044602">
    <property type="component" value="Unassembled WGS sequence"/>
</dbReference>
<evidence type="ECO:0000313" key="2">
    <source>
        <dbReference type="EMBL" id="CRK12749.1"/>
    </source>
</evidence>
<dbReference type="Proteomes" id="UP000045706">
    <property type="component" value="Unassembled WGS sequence"/>
</dbReference>
<organism evidence="2 4">
    <name type="scientific">Verticillium longisporum</name>
    <name type="common">Verticillium dahliae var. longisporum</name>
    <dbReference type="NCBI Taxonomy" id="100787"/>
    <lineage>
        <taxon>Eukaryota</taxon>
        <taxon>Fungi</taxon>
        <taxon>Dikarya</taxon>
        <taxon>Ascomycota</taxon>
        <taxon>Pezizomycotina</taxon>
        <taxon>Sordariomycetes</taxon>
        <taxon>Hypocreomycetidae</taxon>
        <taxon>Glomerellales</taxon>
        <taxon>Plectosphaerellaceae</taxon>
        <taxon>Verticillium</taxon>
    </lineage>
</organism>
<gene>
    <name evidence="2" type="ORF">BN1708_010594</name>
    <name evidence="3" type="ORF">BN1723_007434</name>
</gene>
<feature type="compositionally biased region" description="Low complexity" evidence="1">
    <location>
        <begin position="23"/>
        <end position="35"/>
    </location>
</feature>
<protein>
    <submittedName>
        <fullName evidence="2">Uncharacterized protein</fullName>
    </submittedName>
</protein>
<evidence type="ECO:0000313" key="5">
    <source>
        <dbReference type="Proteomes" id="UP000045706"/>
    </source>
</evidence>